<feature type="transmembrane region" description="Helical" evidence="2">
    <location>
        <begin position="61"/>
        <end position="83"/>
    </location>
</feature>
<proteinExistence type="predicted"/>
<keyword evidence="4" id="KW-1185">Reference proteome</keyword>
<evidence type="ECO:0000313" key="4">
    <source>
        <dbReference type="Proteomes" id="UP000469440"/>
    </source>
</evidence>
<protein>
    <submittedName>
        <fullName evidence="3">Uncharacterized protein</fullName>
    </submittedName>
</protein>
<feature type="region of interest" description="Disordered" evidence="1">
    <location>
        <begin position="10"/>
        <end position="33"/>
    </location>
</feature>
<comment type="caution">
    <text evidence="3">The sequence shown here is derived from an EMBL/GenBank/DDBJ whole genome shotgun (WGS) entry which is preliminary data.</text>
</comment>
<evidence type="ECO:0000256" key="2">
    <source>
        <dbReference type="SAM" id="Phobius"/>
    </source>
</evidence>
<name>A0A6N8I189_9FIRM</name>
<dbReference type="Proteomes" id="UP000469440">
    <property type="component" value="Unassembled WGS sequence"/>
</dbReference>
<organism evidence="3 4">
    <name type="scientific">Caproicibacter fermentans</name>
    <dbReference type="NCBI Taxonomy" id="2576756"/>
    <lineage>
        <taxon>Bacteria</taxon>
        <taxon>Bacillati</taxon>
        <taxon>Bacillota</taxon>
        <taxon>Clostridia</taxon>
        <taxon>Eubacteriales</taxon>
        <taxon>Acutalibacteraceae</taxon>
        <taxon>Caproicibacter</taxon>
    </lineage>
</organism>
<keyword evidence="2" id="KW-0812">Transmembrane</keyword>
<dbReference type="AlphaFoldDB" id="A0A6N8I189"/>
<gene>
    <name evidence="3" type="ORF">CAFE_24530</name>
</gene>
<dbReference type="RefSeq" id="WP_330593976.1">
    <property type="nucleotide sequence ID" value="NZ_VWXL01000071.1"/>
</dbReference>
<accession>A0A6N8I189</accession>
<keyword evidence="2" id="KW-0472">Membrane</keyword>
<evidence type="ECO:0000313" key="3">
    <source>
        <dbReference type="EMBL" id="MVB11729.1"/>
    </source>
</evidence>
<sequence length="227" mass="25091">MKLNLMERRVRENSHARCGAGEKPEKRASGHRPDATVKGLPIAIVTSKNFRAILKSKKGSAFPLTIAVTLALLLLLCVASEGIRLMIIAQGVRDAVQSAVISTVNDSYDNVYHGVREGYSGAYQPSADEFEESLDYGDIYGRLDNLLELRQENGYHVKYAGDEAEFRLSNLSVHLRNMPLAPSDPDNANGYLADAVIRLEVPMRFGGNILPPMTINLRVQAKYMPLF</sequence>
<dbReference type="EMBL" id="VWXL01000071">
    <property type="protein sequence ID" value="MVB11729.1"/>
    <property type="molecule type" value="Genomic_DNA"/>
</dbReference>
<keyword evidence="2" id="KW-1133">Transmembrane helix</keyword>
<evidence type="ECO:0000256" key="1">
    <source>
        <dbReference type="SAM" id="MobiDB-lite"/>
    </source>
</evidence>
<reference evidence="3 4" key="1">
    <citation type="submission" date="2019-09" db="EMBL/GenBank/DDBJ databases">
        <title>Genome sequence of Clostridium sp. EA1.</title>
        <authorList>
            <person name="Poehlein A."/>
            <person name="Bengelsdorf F.R."/>
            <person name="Daniel R."/>
        </authorList>
    </citation>
    <scope>NUCLEOTIDE SEQUENCE [LARGE SCALE GENOMIC DNA]</scope>
    <source>
        <strain evidence="3 4">EA1</strain>
    </source>
</reference>